<feature type="compositionally biased region" description="Polar residues" evidence="1">
    <location>
        <begin position="76"/>
        <end position="90"/>
    </location>
</feature>
<protein>
    <submittedName>
        <fullName evidence="2">Uncharacterized protein</fullName>
    </submittedName>
</protein>
<sequence length="90" mass="10323">MNYTEQHLLPLMDSYLLLQEPSQNLISSLGLRDNKSFIEVMNVFTKYESTNIVQPFEEEVNWCPLTSSDRGRQLCQGGSTKMSSNKSNCR</sequence>
<comment type="caution">
    <text evidence="2">The sequence shown here is derived from an EMBL/GenBank/DDBJ whole genome shotgun (WGS) entry which is preliminary data.</text>
</comment>
<proteinExistence type="predicted"/>
<dbReference type="EMBL" id="BKCJ010005616">
    <property type="protein sequence ID" value="GEU67705.1"/>
    <property type="molecule type" value="Genomic_DNA"/>
</dbReference>
<accession>A0A6L2M5V6</accession>
<name>A0A6L2M5V6_TANCI</name>
<feature type="region of interest" description="Disordered" evidence="1">
    <location>
        <begin position="70"/>
        <end position="90"/>
    </location>
</feature>
<evidence type="ECO:0000256" key="1">
    <source>
        <dbReference type="SAM" id="MobiDB-lite"/>
    </source>
</evidence>
<organism evidence="2">
    <name type="scientific">Tanacetum cinerariifolium</name>
    <name type="common">Dalmatian daisy</name>
    <name type="synonym">Chrysanthemum cinerariifolium</name>
    <dbReference type="NCBI Taxonomy" id="118510"/>
    <lineage>
        <taxon>Eukaryota</taxon>
        <taxon>Viridiplantae</taxon>
        <taxon>Streptophyta</taxon>
        <taxon>Embryophyta</taxon>
        <taxon>Tracheophyta</taxon>
        <taxon>Spermatophyta</taxon>
        <taxon>Magnoliopsida</taxon>
        <taxon>eudicotyledons</taxon>
        <taxon>Gunneridae</taxon>
        <taxon>Pentapetalae</taxon>
        <taxon>asterids</taxon>
        <taxon>campanulids</taxon>
        <taxon>Asterales</taxon>
        <taxon>Asteraceae</taxon>
        <taxon>Asteroideae</taxon>
        <taxon>Anthemideae</taxon>
        <taxon>Anthemidinae</taxon>
        <taxon>Tanacetum</taxon>
    </lineage>
</organism>
<reference evidence="2" key="1">
    <citation type="journal article" date="2019" name="Sci. Rep.">
        <title>Draft genome of Tanacetum cinerariifolium, the natural source of mosquito coil.</title>
        <authorList>
            <person name="Yamashiro T."/>
            <person name="Shiraishi A."/>
            <person name="Satake H."/>
            <person name="Nakayama K."/>
        </authorList>
    </citation>
    <scope>NUCLEOTIDE SEQUENCE</scope>
</reference>
<gene>
    <name evidence="2" type="ORF">Tci_039683</name>
</gene>
<dbReference type="AlphaFoldDB" id="A0A6L2M5V6"/>
<evidence type="ECO:0000313" key="2">
    <source>
        <dbReference type="EMBL" id="GEU67705.1"/>
    </source>
</evidence>